<dbReference type="InterPro" id="IPR001507">
    <property type="entry name" value="ZP_dom"/>
</dbReference>
<dbReference type="FunCoup" id="A0A7M7HP71">
    <property type="interactions" value="15"/>
</dbReference>
<dbReference type="Pfam" id="PF00100">
    <property type="entry name" value="Zona_pellucida"/>
    <property type="match status" value="1"/>
</dbReference>
<accession>A0A7M7HP71</accession>
<dbReference type="PANTHER" id="PTHR11576:SF22">
    <property type="entry name" value="ONCOPROTEIN INDUCED TRANSCRIPT 3"/>
    <property type="match status" value="1"/>
</dbReference>
<evidence type="ECO:0000256" key="1">
    <source>
        <dbReference type="ARBA" id="ARBA00023157"/>
    </source>
</evidence>
<protein>
    <recommendedName>
        <fullName evidence="3">ZP domain-containing protein</fullName>
    </recommendedName>
</protein>
<keyword evidence="1" id="KW-1015">Disulfide bond</keyword>
<dbReference type="SMART" id="SM00241">
    <property type="entry name" value="ZP"/>
    <property type="match status" value="1"/>
</dbReference>
<dbReference type="OMA" id="QNEMSIS"/>
<evidence type="ECO:0000313" key="4">
    <source>
        <dbReference type="EnsemblMetazoa" id="XP_011679718"/>
    </source>
</evidence>
<dbReference type="InterPro" id="IPR055356">
    <property type="entry name" value="ZP-N"/>
</dbReference>
<dbReference type="Proteomes" id="UP000007110">
    <property type="component" value="Unassembled WGS sequence"/>
</dbReference>
<dbReference type="GeneID" id="105445640"/>
<keyword evidence="2" id="KW-0812">Transmembrane</keyword>
<dbReference type="EnsemblMetazoa" id="XM_011681416">
    <property type="protein sequence ID" value="XP_011679718"/>
    <property type="gene ID" value="LOC105445640"/>
</dbReference>
<proteinExistence type="predicted"/>
<organism evidence="4 5">
    <name type="scientific">Strongylocentrotus purpuratus</name>
    <name type="common">Purple sea urchin</name>
    <dbReference type="NCBI Taxonomy" id="7668"/>
    <lineage>
        <taxon>Eukaryota</taxon>
        <taxon>Metazoa</taxon>
        <taxon>Echinodermata</taxon>
        <taxon>Eleutherozoa</taxon>
        <taxon>Echinozoa</taxon>
        <taxon>Echinoidea</taxon>
        <taxon>Euechinoidea</taxon>
        <taxon>Echinacea</taxon>
        <taxon>Camarodonta</taxon>
        <taxon>Echinidea</taxon>
        <taxon>Strongylocentrotidae</taxon>
        <taxon>Strongylocentrotus</taxon>
    </lineage>
</organism>
<dbReference type="Gene3D" id="2.60.40.3210">
    <property type="entry name" value="Zona pellucida, ZP-N domain"/>
    <property type="match status" value="1"/>
</dbReference>
<dbReference type="InterPro" id="IPR042235">
    <property type="entry name" value="ZP-C_dom"/>
</dbReference>
<keyword evidence="2" id="KW-0472">Membrane</keyword>
<dbReference type="InParanoid" id="A0A7M7HP71"/>
<dbReference type="PANTHER" id="PTHR11576">
    <property type="entry name" value="ZONA PELLUCIDA SPERM-BINDING PROTEIN 3"/>
    <property type="match status" value="1"/>
</dbReference>
<evidence type="ECO:0000313" key="5">
    <source>
        <dbReference type="Proteomes" id="UP000007110"/>
    </source>
</evidence>
<dbReference type="Gene3D" id="2.60.40.4100">
    <property type="entry name" value="Zona pellucida, ZP-C domain"/>
    <property type="match status" value="1"/>
</dbReference>
<sequence length="353" mass="39571">MTVTIPLTLVGGTMNGEDLHLLGDDDCTGMISEDTRFISIATNLTDCNNAITEDDEHIVYSNTVVTRESEGTITRLKQVTVPFYCSYNRSEQVGLRSYRVTDYQLNFTEVSTGRYKFALDIFKDDDFEEKYADSEYPVDVNLDEELYFGASVPSQDGALDLSIRSCVATPSASYNDEQWTIIRDGCAFETSTHIDDGALGFVAVTINTFRFVELGNRVYIHCDLLVCQATTGNETSECDPGCVGSSGNRDRRDIVEKYSLDKKRITKGPLRLRRNSYFNPSLNDMFNSEENPAFHYDFNPWIVVTVALATICIIIVVMLSVMLRKMTSYARRMKPVCVGDEACEALLGLKTNL</sequence>
<dbReference type="KEGG" id="spu:105445640"/>
<evidence type="ECO:0000259" key="3">
    <source>
        <dbReference type="PROSITE" id="PS51034"/>
    </source>
</evidence>
<keyword evidence="2" id="KW-1133">Transmembrane helix</keyword>
<feature type="domain" description="ZP" evidence="3">
    <location>
        <begin position="1"/>
        <end position="245"/>
    </location>
</feature>
<feature type="transmembrane region" description="Helical" evidence="2">
    <location>
        <begin position="301"/>
        <end position="323"/>
    </location>
</feature>
<dbReference type="OrthoDB" id="2015116at2759"/>
<dbReference type="AlphaFoldDB" id="A0A7M7HP71"/>
<name>A0A7M7HP71_STRPU</name>
<evidence type="ECO:0000256" key="2">
    <source>
        <dbReference type="SAM" id="Phobius"/>
    </source>
</evidence>
<dbReference type="RefSeq" id="XP_011679718.1">
    <property type="nucleotide sequence ID" value="XM_011681416.2"/>
</dbReference>
<reference evidence="4" key="2">
    <citation type="submission" date="2021-01" db="UniProtKB">
        <authorList>
            <consortium name="EnsemblMetazoa"/>
        </authorList>
    </citation>
    <scope>IDENTIFICATION</scope>
</reference>
<reference evidence="5" key="1">
    <citation type="submission" date="2015-02" db="EMBL/GenBank/DDBJ databases">
        <title>Genome sequencing for Strongylocentrotus purpuratus.</title>
        <authorList>
            <person name="Murali S."/>
            <person name="Liu Y."/>
            <person name="Vee V."/>
            <person name="English A."/>
            <person name="Wang M."/>
            <person name="Skinner E."/>
            <person name="Han Y."/>
            <person name="Muzny D.M."/>
            <person name="Worley K.C."/>
            <person name="Gibbs R.A."/>
        </authorList>
    </citation>
    <scope>NUCLEOTIDE SEQUENCE</scope>
</reference>
<dbReference type="InterPro" id="IPR055355">
    <property type="entry name" value="ZP-C"/>
</dbReference>
<keyword evidence="5" id="KW-1185">Reference proteome</keyword>
<dbReference type="Pfam" id="PF23344">
    <property type="entry name" value="ZP-N"/>
    <property type="match status" value="1"/>
</dbReference>
<dbReference type="PROSITE" id="PS51034">
    <property type="entry name" value="ZP_2"/>
    <property type="match status" value="1"/>
</dbReference>